<feature type="compositionally biased region" description="Basic and acidic residues" evidence="1">
    <location>
        <begin position="44"/>
        <end position="57"/>
    </location>
</feature>
<dbReference type="EMBL" id="LXQA011218778">
    <property type="protein sequence ID" value="MCI89411.1"/>
    <property type="molecule type" value="Genomic_DNA"/>
</dbReference>
<feature type="region of interest" description="Disordered" evidence="1">
    <location>
        <begin position="1"/>
        <end position="57"/>
    </location>
</feature>
<sequence>MARGKPPWSPSRPSGSTPPNQQPPQRPNPPPLLPTPPRNPRFRQLSEAELADRRDRG</sequence>
<feature type="compositionally biased region" description="Pro residues" evidence="1">
    <location>
        <begin position="20"/>
        <end position="39"/>
    </location>
</feature>
<name>A0A392VQZ7_9FABA</name>
<proteinExistence type="predicted"/>
<feature type="non-terminal residue" evidence="2">
    <location>
        <position position="57"/>
    </location>
</feature>
<reference evidence="2 3" key="1">
    <citation type="journal article" date="2018" name="Front. Plant Sci.">
        <title>Red Clover (Trifolium pratense) and Zigzag Clover (T. medium) - A Picture of Genomic Similarities and Differences.</title>
        <authorList>
            <person name="Dluhosova J."/>
            <person name="Istvanek J."/>
            <person name="Nedelnik J."/>
            <person name="Repkova J."/>
        </authorList>
    </citation>
    <scope>NUCLEOTIDE SEQUENCE [LARGE SCALE GENOMIC DNA]</scope>
    <source>
        <strain evidence="3">cv. 10/8</strain>
        <tissue evidence="2">Leaf</tissue>
    </source>
</reference>
<evidence type="ECO:0000256" key="1">
    <source>
        <dbReference type="SAM" id="MobiDB-lite"/>
    </source>
</evidence>
<evidence type="ECO:0000313" key="2">
    <source>
        <dbReference type="EMBL" id="MCI89411.1"/>
    </source>
</evidence>
<organism evidence="2 3">
    <name type="scientific">Trifolium medium</name>
    <dbReference type="NCBI Taxonomy" id="97028"/>
    <lineage>
        <taxon>Eukaryota</taxon>
        <taxon>Viridiplantae</taxon>
        <taxon>Streptophyta</taxon>
        <taxon>Embryophyta</taxon>
        <taxon>Tracheophyta</taxon>
        <taxon>Spermatophyta</taxon>
        <taxon>Magnoliopsida</taxon>
        <taxon>eudicotyledons</taxon>
        <taxon>Gunneridae</taxon>
        <taxon>Pentapetalae</taxon>
        <taxon>rosids</taxon>
        <taxon>fabids</taxon>
        <taxon>Fabales</taxon>
        <taxon>Fabaceae</taxon>
        <taxon>Papilionoideae</taxon>
        <taxon>50 kb inversion clade</taxon>
        <taxon>NPAAA clade</taxon>
        <taxon>Hologalegina</taxon>
        <taxon>IRL clade</taxon>
        <taxon>Trifolieae</taxon>
        <taxon>Trifolium</taxon>
    </lineage>
</organism>
<comment type="caution">
    <text evidence="2">The sequence shown here is derived from an EMBL/GenBank/DDBJ whole genome shotgun (WGS) entry which is preliminary data.</text>
</comment>
<accession>A0A392VQZ7</accession>
<dbReference type="AlphaFoldDB" id="A0A392VQZ7"/>
<dbReference type="Proteomes" id="UP000265520">
    <property type="component" value="Unassembled WGS sequence"/>
</dbReference>
<evidence type="ECO:0000313" key="3">
    <source>
        <dbReference type="Proteomes" id="UP000265520"/>
    </source>
</evidence>
<protein>
    <submittedName>
        <fullName evidence="2">Uncharacterized protein</fullName>
    </submittedName>
</protein>
<keyword evidence="3" id="KW-1185">Reference proteome</keyword>